<dbReference type="OrthoDB" id="2434899at2759"/>
<feature type="domain" description="CCHC-type" evidence="2">
    <location>
        <begin position="56"/>
        <end position="72"/>
    </location>
</feature>
<name>A0A1R1X1C4_9FUNG</name>
<dbReference type="EMBL" id="LSSM01007390">
    <property type="protein sequence ID" value="OMJ08446.1"/>
    <property type="molecule type" value="Genomic_DNA"/>
</dbReference>
<gene>
    <name evidence="3" type="ORF">AYI69_g11058</name>
</gene>
<dbReference type="GO" id="GO:0003676">
    <property type="term" value="F:nucleic acid binding"/>
    <property type="evidence" value="ECO:0007669"/>
    <property type="project" value="InterPro"/>
</dbReference>
<reference evidence="4" key="1">
    <citation type="submission" date="2017-01" db="EMBL/GenBank/DDBJ databases">
        <authorList>
            <person name="Wang Y."/>
            <person name="White M."/>
            <person name="Kvist S."/>
            <person name="Moncalvo J.-M."/>
        </authorList>
    </citation>
    <scope>NUCLEOTIDE SEQUENCE [LARGE SCALE GENOMIC DNA]</scope>
    <source>
        <strain evidence="4">ID-206-W2</strain>
    </source>
</reference>
<dbReference type="InterPro" id="IPR036875">
    <property type="entry name" value="Znf_CCHC_sf"/>
</dbReference>
<dbReference type="PROSITE" id="PS50158">
    <property type="entry name" value="ZF_CCHC"/>
    <property type="match status" value="1"/>
</dbReference>
<keyword evidence="1" id="KW-0862">Zinc</keyword>
<keyword evidence="4" id="KW-1185">Reference proteome</keyword>
<sequence>MYHEHIGIHEVVLKDLEISNSLVLWPITEARPKRADKSIIQFEELREISTLIRGYKCKKCNKLGHNSRSCKE</sequence>
<evidence type="ECO:0000256" key="1">
    <source>
        <dbReference type="PROSITE-ProRule" id="PRU00047"/>
    </source>
</evidence>
<proteinExistence type="predicted"/>
<evidence type="ECO:0000313" key="4">
    <source>
        <dbReference type="Proteomes" id="UP000187429"/>
    </source>
</evidence>
<dbReference type="AlphaFoldDB" id="A0A1R1X1C4"/>
<dbReference type="InterPro" id="IPR001878">
    <property type="entry name" value="Znf_CCHC"/>
</dbReference>
<dbReference type="GO" id="GO:0008270">
    <property type="term" value="F:zinc ion binding"/>
    <property type="evidence" value="ECO:0007669"/>
    <property type="project" value="UniProtKB-KW"/>
</dbReference>
<keyword evidence="1" id="KW-0863">Zinc-finger</keyword>
<accession>A0A1R1X1C4</accession>
<keyword evidence="1" id="KW-0479">Metal-binding</keyword>
<organism evidence="3 4">
    <name type="scientific">Smittium culicis</name>
    <dbReference type="NCBI Taxonomy" id="133412"/>
    <lineage>
        <taxon>Eukaryota</taxon>
        <taxon>Fungi</taxon>
        <taxon>Fungi incertae sedis</taxon>
        <taxon>Zoopagomycota</taxon>
        <taxon>Kickxellomycotina</taxon>
        <taxon>Harpellomycetes</taxon>
        <taxon>Harpellales</taxon>
        <taxon>Legeriomycetaceae</taxon>
        <taxon>Smittium</taxon>
    </lineage>
</organism>
<dbReference type="Proteomes" id="UP000187429">
    <property type="component" value="Unassembled WGS sequence"/>
</dbReference>
<protein>
    <recommendedName>
        <fullName evidence="2">CCHC-type domain-containing protein</fullName>
    </recommendedName>
</protein>
<dbReference type="SUPFAM" id="SSF57756">
    <property type="entry name" value="Retrovirus zinc finger-like domains"/>
    <property type="match status" value="1"/>
</dbReference>
<evidence type="ECO:0000313" key="3">
    <source>
        <dbReference type="EMBL" id="OMJ08446.1"/>
    </source>
</evidence>
<comment type="caution">
    <text evidence="3">The sequence shown here is derived from an EMBL/GenBank/DDBJ whole genome shotgun (WGS) entry which is preliminary data.</text>
</comment>
<evidence type="ECO:0000259" key="2">
    <source>
        <dbReference type="PROSITE" id="PS50158"/>
    </source>
</evidence>